<dbReference type="CDD" id="cd01948">
    <property type="entry name" value="EAL"/>
    <property type="match status" value="1"/>
</dbReference>
<dbReference type="InterPro" id="IPR000160">
    <property type="entry name" value="GGDEF_dom"/>
</dbReference>
<dbReference type="RefSeq" id="WP_099917476.1">
    <property type="nucleotide sequence ID" value="NZ_BMHS01000015.1"/>
</dbReference>
<evidence type="ECO:0000256" key="2">
    <source>
        <dbReference type="PROSITE-ProRule" id="PRU00169"/>
    </source>
</evidence>
<feature type="domain" description="Response regulatory" evidence="3">
    <location>
        <begin position="13"/>
        <end position="129"/>
    </location>
</feature>
<feature type="domain" description="GGDEF" evidence="6">
    <location>
        <begin position="315"/>
        <end position="448"/>
    </location>
</feature>
<dbReference type="SUPFAM" id="SSF55073">
    <property type="entry name" value="Nucleotide cyclase"/>
    <property type="match status" value="1"/>
</dbReference>
<dbReference type="EMBL" id="PDOB01000040">
    <property type="protein sequence ID" value="PIL38311.1"/>
    <property type="molecule type" value="Genomic_DNA"/>
</dbReference>
<dbReference type="InterPro" id="IPR029787">
    <property type="entry name" value="Nucleotide_cyclase"/>
</dbReference>
<dbReference type="Gene3D" id="3.40.50.2300">
    <property type="match status" value="1"/>
</dbReference>
<evidence type="ECO:0000259" key="3">
    <source>
        <dbReference type="PROSITE" id="PS50110"/>
    </source>
</evidence>
<dbReference type="SUPFAM" id="SSF55785">
    <property type="entry name" value="PYP-like sensor domain (PAS domain)"/>
    <property type="match status" value="1"/>
</dbReference>
<dbReference type="CDD" id="cd01949">
    <property type="entry name" value="GGDEF"/>
    <property type="match status" value="1"/>
</dbReference>
<proteinExistence type="predicted"/>
<sequence>MIPISQISPQNKTILIVDDVLDNLRVMVSYLEQLGFDVVTAQDGEEALQRAQFVQPDLILLDVMLPGIDGIETCRRMKAIASIQAIPVIFMTALTETNKKVEGFAAGGADYVTKPFQIDELFARITTQLQLQAMHQQLALQNLALQKEIAERAYLDERMRIASLAYQNSAEGMLVMDAANRTLSINPAFSSITGYALDDLAGIDSQLFQSNCHEPAFYAGLWESLRIDGHWHGEVWDIHKSGERYVKWMIINRLDNEDGSLYGHVAQFSDITKKKASEELILRQANFDELTGLPNRRMFGERLTQEIANHHRVGTSLALLFIDLDRFKEINDTLGHAAGDEMLVETGRRICALTRESDIVARLGGDEFIVLLPQVKELHHVEKIAQALIDSLAAPFLVDDTLTFISASIGISLHAGTVLEGGELLNHADQAMYVAKRLGGNRFSYFTPLLQQAANSRRNLINDLRVALNANQFLVYFQPIVELATGRIRKVEALVRWRHPQRGLLGPAEFISIAEETGLIVEIGNWVFREAVRWAKRWTSLVDDNFQISINISPVQLKTDGDMIEKAWLAYLAEVDFPAASVVLEITEGLLLDDNNKTQEKLRQYRKTGVQMAIDDFGTGYSSLSYLKKFDIDFLKIDKSFIHKLSTEPNDRVLSKAIIMMAHQLGIKVIAEGVETEEQRCFLLAAGCDYVQGYLFSKPLPPEECEQLMIRNSVAPGHAMAI</sequence>
<dbReference type="InterPro" id="IPR000014">
    <property type="entry name" value="PAS"/>
</dbReference>
<dbReference type="CDD" id="cd19920">
    <property type="entry name" value="REC_PA4781-like"/>
    <property type="match status" value="1"/>
</dbReference>
<dbReference type="PROSITE" id="PS50110">
    <property type="entry name" value="RESPONSE_REGULATORY"/>
    <property type="match status" value="1"/>
</dbReference>
<dbReference type="Pfam" id="PF00990">
    <property type="entry name" value="GGDEF"/>
    <property type="match status" value="1"/>
</dbReference>
<evidence type="ECO:0000313" key="7">
    <source>
        <dbReference type="EMBL" id="PIL38311.1"/>
    </source>
</evidence>
<dbReference type="NCBIfam" id="TIGR00254">
    <property type="entry name" value="GGDEF"/>
    <property type="match status" value="1"/>
</dbReference>
<dbReference type="SUPFAM" id="SSF141868">
    <property type="entry name" value="EAL domain-like"/>
    <property type="match status" value="1"/>
</dbReference>
<dbReference type="GO" id="GO:0071111">
    <property type="term" value="F:cyclic-guanylate-specific phosphodiesterase activity"/>
    <property type="evidence" value="ECO:0007669"/>
    <property type="project" value="UniProtKB-EC"/>
</dbReference>
<comment type="caution">
    <text evidence="7">The sequence shown here is derived from an EMBL/GenBank/DDBJ whole genome shotgun (WGS) entry which is preliminary data.</text>
</comment>
<evidence type="ECO:0000313" key="8">
    <source>
        <dbReference type="Proteomes" id="UP000228593"/>
    </source>
</evidence>
<accession>A0A2G8SX27</accession>
<keyword evidence="2" id="KW-0597">Phosphoprotein</keyword>
<dbReference type="InterPro" id="IPR052155">
    <property type="entry name" value="Biofilm_reg_signaling"/>
</dbReference>
<dbReference type="Pfam" id="PF00563">
    <property type="entry name" value="EAL"/>
    <property type="match status" value="1"/>
</dbReference>
<organism evidence="7 8">
    <name type="scientific">Massilia psychrophila</name>
    <dbReference type="NCBI Taxonomy" id="1603353"/>
    <lineage>
        <taxon>Bacteria</taxon>
        <taxon>Pseudomonadati</taxon>
        <taxon>Pseudomonadota</taxon>
        <taxon>Betaproteobacteria</taxon>
        <taxon>Burkholderiales</taxon>
        <taxon>Oxalobacteraceae</taxon>
        <taxon>Telluria group</taxon>
        <taxon>Massilia</taxon>
    </lineage>
</organism>
<dbReference type="InterPro" id="IPR043128">
    <property type="entry name" value="Rev_trsase/Diguanyl_cyclase"/>
</dbReference>
<dbReference type="PANTHER" id="PTHR44757">
    <property type="entry name" value="DIGUANYLATE CYCLASE DGCP"/>
    <property type="match status" value="1"/>
</dbReference>
<dbReference type="FunFam" id="3.20.20.450:FF:000001">
    <property type="entry name" value="Cyclic di-GMP phosphodiesterase yahA"/>
    <property type="match status" value="1"/>
</dbReference>
<dbReference type="PROSITE" id="PS50883">
    <property type="entry name" value="EAL"/>
    <property type="match status" value="1"/>
</dbReference>
<dbReference type="OrthoDB" id="9813903at2"/>
<name>A0A2G8SX27_9BURK</name>
<dbReference type="FunFam" id="3.30.70.270:FF:000001">
    <property type="entry name" value="Diguanylate cyclase domain protein"/>
    <property type="match status" value="1"/>
</dbReference>
<dbReference type="Gene3D" id="3.30.70.270">
    <property type="match status" value="1"/>
</dbReference>
<evidence type="ECO:0000259" key="6">
    <source>
        <dbReference type="PROSITE" id="PS50887"/>
    </source>
</evidence>
<dbReference type="SMART" id="SM00267">
    <property type="entry name" value="GGDEF"/>
    <property type="match status" value="1"/>
</dbReference>
<dbReference type="InterPro" id="IPR011006">
    <property type="entry name" value="CheY-like_superfamily"/>
</dbReference>
<dbReference type="Gene3D" id="3.20.20.450">
    <property type="entry name" value="EAL domain"/>
    <property type="match status" value="1"/>
</dbReference>
<dbReference type="InterPro" id="IPR035919">
    <property type="entry name" value="EAL_sf"/>
</dbReference>
<dbReference type="GO" id="GO:0000160">
    <property type="term" value="P:phosphorelay signal transduction system"/>
    <property type="evidence" value="ECO:0007669"/>
    <property type="project" value="InterPro"/>
</dbReference>
<dbReference type="Proteomes" id="UP000228593">
    <property type="component" value="Unassembled WGS sequence"/>
</dbReference>
<dbReference type="GO" id="GO:0071732">
    <property type="term" value="P:cellular response to nitric oxide"/>
    <property type="evidence" value="ECO:0007669"/>
    <property type="project" value="UniProtKB-ARBA"/>
</dbReference>
<dbReference type="SMART" id="SM00052">
    <property type="entry name" value="EAL"/>
    <property type="match status" value="1"/>
</dbReference>
<dbReference type="Gene3D" id="3.30.450.20">
    <property type="entry name" value="PAS domain"/>
    <property type="match status" value="1"/>
</dbReference>
<evidence type="ECO:0000259" key="4">
    <source>
        <dbReference type="PROSITE" id="PS50112"/>
    </source>
</evidence>
<evidence type="ECO:0000259" key="5">
    <source>
        <dbReference type="PROSITE" id="PS50883"/>
    </source>
</evidence>
<protein>
    <submittedName>
        <fullName evidence="7">Diguanylate cyclase</fullName>
    </submittedName>
</protein>
<feature type="modified residue" description="4-aspartylphosphate" evidence="2">
    <location>
        <position position="62"/>
    </location>
</feature>
<keyword evidence="8" id="KW-1185">Reference proteome</keyword>
<dbReference type="InterPro" id="IPR001633">
    <property type="entry name" value="EAL_dom"/>
</dbReference>
<dbReference type="NCBIfam" id="TIGR00229">
    <property type="entry name" value="sensory_box"/>
    <property type="match status" value="1"/>
</dbReference>
<feature type="domain" description="EAL" evidence="5">
    <location>
        <begin position="457"/>
        <end position="713"/>
    </location>
</feature>
<feature type="domain" description="PAS" evidence="4">
    <location>
        <begin position="165"/>
        <end position="202"/>
    </location>
</feature>
<gene>
    <name evidence="7" type="ORF">CR103_18795</name>
</gene>
<evidence type="ECO:0000256" key="1">
    <source>
        <dbReference type="ARBA" id="ARBA00051114"/>
    </source>
</evidence>
<dbReference type="PROSITE" id="PS50887">
    <property type="entry name" value="GGDEF"/>
    <property type="match status" value="1"/>
</dbReference>
<comment type="catalytic activity">
    <reaction evidence="1">
        <text>3',3'-c-di-GMP + H2O = 5'-phosphoguanylyl(3'-&gt;5')guanosine + H(+)</text>
        <dbReference type="Rhea" id="RHEA:24902"/>
        <dbReference type="ChEBI" id="CHEBI:15377"/>
        <dbReference type="ChEBI" id="CHEBI:15378"/>
        <dbReference type="ChEBI" id="CHEBI:58754"/>
        <dbReference type="ChEBI" id="CHEBI:58805"/>
        <dbReference type="EC" id="3.1.4.52"/>
    </reaction>
    <physiologicalReaction direction="left-to-right" evidence="1">
        <dbReference type="Rhea" id="RHEA:24903"/>
    </physiologicalReaction>
</comment>
<dbReference type="SUPFAM" id="SSF52172">
    <property type="entry name" value="CheY-like"/>
    <property type="match status" value="1"/>
</dbReference>
<dbReference type="Pfam" id="PF13426">
    <property type="entry name" value="PAS_9"/>
    <property type="match status" value="1"/>
</dbReference>
<dbReference type="Pfam" id="PF00072">
    <property type="entry name" value="Response_reg"/>
    <property type="match status" value="1"/>
</dbReference>
<dbReference type="CDD" id="cd00130">
    <property type="entry name" value="PAS"/>
    <property type="match status" value="1"/>
</dbReference>
<dbReference type="InterPro" id="IPR001789">
    <property type="entry name" value="Sig_transdc_resp-reg_receiver"/>
</dbReference>
<dbReference type="InterPro" id="IPR035965">
    <property type="entry name" value="PAS-like_dom_sf"/>
</dbReference>
<dbReference type="AlphaFoldDB" id="A0A2G8SX27"/>
<reference evidence="7 8" key="1">
    <citation type="submission" date="2017-10" db="EMBL/GenBank/DDBJ databases">
        <title>Massilia psychrophilum sp. nov., a novel purple-pigmented bacterium isolated from Tianshan glacier, Xinjiang Municipality, China.</title>
        <authorList>
            <person name="Wang H."/>
        </authorList>
    </citation>
    <scope>NUCLEOTIDE SEQUENCE [LARGE SCALE GENOMIC DNA]</scope>
    <source>
        <strain evidence="7 8">JCM 30813</strain>
    </source>
</reference>
<dbReference type="PROSITE" id="PS50112">
    <property type="entry name" value="PAS"/>
    <property type="match status" value="1"/>
</dbReference>
<dbReference type="SMART" id="SM00448">
    <property type="entry name" value="REC"/>
    <property type="match status" value="1"/>
</dbReference>
<dbReference type="PANTHER" id="PTHR44757:SF2">
    <property type="entry name" value="BIOFILM ARCHITECTURE MAINTENANCE PROTEIN MBAA"/>
    <property type="match status" value="1"/>
</dbReference>